<proteinExistence type="predicted"/>
<dbReference type="PANTHER" id="PTHR31973:SF197">
    <property type="entry name" value="SWIM-TYPE DOMAIN-CONTAINING PROTEIN"/>
    <property type="match status" value="1"/>
</dbReference>
<organism evidence="1 2">
    <name type="scientific">Solanum commersonii</name>
    <name type="common">Commerson's wild potato</name>
    <name type="synonym">Commerson's nightshade</name>
    <dbReference type="NCBI Taxonomy" id="4109"/>
    <lineage>
        <taxon>Eukaryota</taxon>
        <taxon>Viridiplantae</taxon>
        <taxon>Streptophyta</taxon>
        <taxon>Embryophyta</taxon>
        <taxon>Tracheophyta</taxon>
        <taxon>Spermatophyta</taxon>
        <taxon>Magnoliopsida</taxon>
        <taxon>eudicotyledons</taxon>
        <taxon>Gunneridae</taxon>
        <taxon>Pentapetalae</taxon>
        <taxon>asterids</taxon>
        <taxon>lamiids</taxon>
        <taxon>Solanales</taxon>
        <taxon>Solanaceae</taxon>
        <taxon>Solanoideae</taxon>
        <taxon>Solaneae</taxon>
        <taxon>Solanum</taxon>
    </lineage>
</organism>
<evidence type="ECO:0000313" key="2">
    <source>
        <dbReference type="Proteomes" id="UP000824120"/>
    </source>
</evidence>
<dbReference type="EMBL" id="JACXVP010000006">
    <property type="protein sequence ID" value="KAG5600823.1"/>
    <property type="molecule type" value="Genomic_DNA"/>
</dbReference>
<dbReference type="OrthoDB" id="1660333at2759"/>
<accession>A0A9J5YM67</accession>
<gene>
    <name evidence="1" type="ORF">H5410_032193</name>
</gene>
<comment type="caution">
    <text evidence="1">The sequence shown here is derived from an EMBL/GenBank/DDBJ whole genome shotgun (WGS) entry which is preliminary data.</text>
</comment>
<dbReference type="AlphaFoldDB" id="A0A9J5YM67"/>
<reference evidence="1 2" key="1">
    <citation type="submission" date="2020-09" db="EMBL/GenBank/DDBJ databases">
        <title>De no assembly of potato wild relative species, Solanum commersonii.</title>
        <authorList>
            <person name="Cho K."/>
        </authorList>
    </citation>
    <scope>NUCLEOTIDE SEQUENCE [LARGE SCALE GENOMIC DNA]</scope>
    <source>
        <strain evidence="1">LZ3.2</strain>
        <tissue evidence="1">Leaf</tissue>
    </source>
</reference>
<name>A0A9J5YM67_SOLCO</name>
<evidence type="ECO:0000313" key="1">
    <source>
        <dbReference type="EMBL" id="KAG5600823.1"/>
    </source>
</evidence>
<dbReference type="PANTHER" id="PTHR31973">
    <property type="entry name" value="POLYPROTEIN, PUTATIVE-RELATED"/>
    <property type="match status" value="1"/>
</dbReference>
<protein>
    <submittedName>
        <fullName evidence="1">Uncharacterized protein</fullName>
    </submittedName>
</protein>
<dbReference type="Proteomes" id="UP000824120">
    <property type="component" value="Chromosome 6"/>
</dbReference>
<keyword evidence="2" id="KW-1185">Reference proteome</keyword>
<sequence length="164" mass="19555">MIRKKFKLHIGKTTMRRAKAKVLKDMVGDHVVEFEKILDYKDELLRTNPGTTITDVLPKCEHRMCASILANWAKDWMGLQRRQQVWKIAKSTFESQLRKNIEKMKVLGPEKMMYNLMYYNVNFWCKVYFNIEVKCDSVDNNMSECFNAWILVVRHKIIITMLEE</sequence>